<feature type="transmembrane region" description="Helical" evidence="5">
    <location>
        <begin position="61"/>
        <end position="82"/>
    </location>
</feature>
<accession>A0A6C0CRA9</accession>
<proteinExistence type="predicted"/>
<evidence type="ECO:0008006" key="7">
    <source>
        <dbReference type="Google" id="ProtNLM"/>
    </source>
</evidence>
<reference evidence="6" key="1">
    <citation type="journal article" date="2020" name="Nature">
        <title>Giant virus diversity and host interactions through global metagenomics.</title>
        <authorList>
            <person name="Schulz F."/>
            <person name="Roux S."/>
            <person name="Paez-Espino D."/>
            <person name="Jungbluth S."/>
            <person name="Walsh D.A."/>
            <person name="Denef V.J."/>
            <person name="McMahon K.D."/>
            <person name="Konstantinidis K.T."/>
            <person name="Eloe-Fadrosh E.A."/>
            <person name="Kyrpides N.C."/>
            <person name="Woyke T."/>
        </authorList>
    </citation>
    <scope>NUCLEOTIDE SEQUENCE</scope>
    <source>
        <strain evidence="6">GVMAG-M-3300021962-46</strain>
    </source>
</reference>
<protein>
    <recommendedName>
        <fullName evidence="7">PQ-loop repeat-containing protein</fullName>
    </recommendedName>
</protein>
<feature type="transmembrane region" description="Helical" evidence="5">
    <location>
        <begin position="35"/>
        <end position="55"/>
    </location>
</feature>
<dbReference type="GO" id="GO:0016020">
    <property type="term" value="C:membrane"/>
    <property type="evidence" value="ECO:0007669"/>
    <property type="project" value="UniProtKB-SubCell"/>
</dbReference>
<dbReference type="Gene3D" id="1.20.1280.290">
    <property type="match status" value="1"/>
</dbReference>
<name>A0A6C0CRA9_9ZZZZ</name>
<evidence type="ECO:0000256" key="3">
    <source>
        <dbReference type="ARBA" id="ARBA00022989"/>
    </source>
</evidence>
<evidence type="ECO:0000256" key="1">
    <source>
        <dbReference type="ARBA" id="ARBA00004141"/>
    </source>
</evidence>
<dbReference type="Pfam" id="PF04193">
    <property type="entry name" value="PQ-loop"/>
    <property type="match status" value="1"/>
</dbReference>
<evidence type="ECO:0000256" key="2">
    <source>
        <dbReference type="ARBA" id="ARBA00022692"/>
    </source>
</evidence>
<organism evidence="6">
    <name type="scientific">viral metagenome</name>
    <dbReference type="NCBI Taxonomy" id="1070528"/>
    <lineage>
        <taxon>unclassified sequences</taxon>
        <taxon>metagenomes</taxon>
        <taxon>organismal metagenomes</taxon>
    </lineage>
</organism>
<evidence type="ECO:0000256" key="4">
    <source>
        <dbReference type="ARBA" id="ARBA00023136"/>
    </source>
</evidence>
<dbReference type="InterPro" id="IPR006603">
    <property type="entry name" value="PQ-loop_rpt"/>
</dbReference>
<keyword evidence="3 5" id="KW-1133">Transmembrane helix</keyword>
<evidence type="ECO:0000313" key="6">
    <source>
        <dbReference type="EMBL" id="QHT07088.1"/>
    </source>
</evidence>
<keyword evidence="4 5" id="KW-0472">Membrane</keyword>
<comment type="subcellular location">
    <subcellularLocation>
        <location evidence="1">Membrane</location>
        <topology evidence="1">Multi-pass membrane protein</topology>
    </subcellularLocation>
</comment>
<sequence length="104" mass="11718">MNVDIVGYVGGSIASLSMIIQVVKSYKQHSVSDFSWIMLLLNTSGNILIIVYAFLIQKPAIYCTVLVSLSCLLMILGMKIYFEHYKKLNITSQLIQPSLNRFLV</sequence>
<feature type="transmembrane region" description="Helical" evidence="5">
    <location>
        <begin position="6"/>
        <end position="23"/>
    </location>
</feature>
<keyword evidence="2 5" id="KW-0812">Transmembrane</keyword>
<evidence type="ECO:0000256" key="5">
    <source>
        <dbReference type="SAM" id="Phobius"/>
    </source>
</evidence>
<dbReference type="EMBL" id="MN739479">
    <property type="protein sequence ID" value="QHT07088.1"/>
    <property type="molecule type" value="Genomic_DNA"/>
</dbReference>
<dbReference type="AlphaFoldDB" id="A0A6C0CRA9"/>